<dbReference type="AlphaFoldDB" id="A0A1H8AUS7"/>
<gene>
    <name evidence="1" type="ORF">SAMN04488505_1066</name>
</gene>
<protein>
    <submittedName>
        <fullName evidence="1">Uncharacterized protein</fullName>
    </submittedName>
</protein>
<organism evidence="1 2">
    <name type="scientific">Chitinophaga rupis</name>
    <dbReference type="NCBI Taxonomy" id="573321"/>
    <lineage>
        <taxon>Bacteria</taxon>
        <taxon>Pseudomonadati</taxon>
        <taxon>Bacteroidota</taxon>
        <taxon>Chitinophagia</taxon>
        <taxon>Chitinophagales</taxon>
        <taxon>Chitinophagaceae</taxon>
        <taxon>Chitinophaga</taxon>
    </lineage>
</organism>
<dbReference type="STRING" id="573321.SAMN04488505_1066"/>
<proteinExistence type="predicted"/>
<keyword evidence="2" id="KW-1185">Reference proteome</keyword>
<reference evidence="1 2" key="1">
    <citation type="submission" date="2016-10" db="EMBL/GenBank/DDBJ databases">
        <authorList>
            <person name="de Groot N.N."/>
        </authorList>
    </citation>
    <scope>NUCLEOTIDE SEQUENCE [LARGE SCALE GENOMIC DNA]</scope>
    <source>
        <strain evidence="1 2">DSM 21039</strain>
    </source>
</reference>
<evidence type="ECO:0000313" key="1">
    <source>
        <dbReference type="EMBL" id="SEM73704.1"/>
    </source>
</evidence>
<dbReference type="EMBL" id="FOBB01000006">
    <property type="protein sequence ID" value="SEM73704.1"/>
    <property type="molecule type" value="Genomic_DNA"/>
</dbReference>
<accession>A0A1H8AUS7</accession>
<name>A0A1H8AUS7_9BACT</name>
<sequence>MLEWLKIQFISLFLQYNGERILSNSNTEMCVHQGYTKDKIIKPTDGSSATRAVSFVLSKILLLLLQQKIVAVIGGVRLNGSRGKLRPSKILT</sequence>
<evidence type="ECO:0000313" key="2">
    <source>
        <dbReference type="Proteomes" id="UP000198984"/>
    </source>
</evidence>
<dbReference type="Proteomes" id="UP000198984">
    <property type="component" value="Unassembled WGS sequence"/>
</dbReference>